<evidence type="ECO:0000259" key="1">
    <source>
        <dbReference type="Pfam" id="PF10088"/>
    </source>
</evidence>
<dbReference type="Pfam" id="PF10088">
    <property type="entry name" value="DUF2326"/>
    <property type="match status" value="1"/>
</dbReference>
<accession>F9QCM0</accession>
<dbReference type="eggNOG" id="COG5293">
    <property type="taxonomic scope" value="Bacteria"/>
</dbReference>
<gene>
    <name evidence="2" type="ORF">GIG_00882</name>
</gene>
<sequence length="483" mass="57083">MGKYIDENKIEPKILNYYIEAVVLFNNKKYHIKIIFEQGNFNNVFVNDKKMSLKQYITSFNIKRELFSSQISLSNNSKTKLLNYQPYLELLKLDNLSQLVNKIYNLRKELSILKISKKEIVKQLIKILDKKESEVIDELIFWADKDIEKLEKITKNNLAIINNNKRVVIDEKLSLQYEIDSKNLKIKLDDIQKLTSEKERLIKFIDFMKEDNVKSSTIISILEMTKQKVPEMVKKQLIEVEQFHKNITSDRKEILEKKIKNINEYINILSNEIEEIKFRIESFNNIVSKNTELDSSLIKYNQETTELKKLKYQKAELSNLEQVINSINRVSKEIRTSLILLNETLRNYDDVISKYRTFLCEMTKKCYSQSKNVIAFFNIEIDQKKITKNLIKFILSLNTETNEHSEKFKNCIIDYLVFNFNDYIPFLIQDYSCFNGLELQQIKSIIQEAKTISEKNNKQLIIAINKSQVIDNEFLDQIKSSAV</sequence>
<comment type="caution">
    <text evidence="2">The sequence shown here is derived from an EMBL/GenBank/DDBJ whole genome shotgun (WGS) entry which is preliminary data.</text>
</comment>
<name>F9QCM0_9BACT</name>
<proteinExistence type="predicted"/>
<evidence type="ECO:0000313" key="3">
    <source>
        <dbReference type="Proteomes" id="UP000005055"/>
    </source>
</evidence>
<evidence type="ECO:0000313" key="2">
    <source>
        <dbReference type="EMBL" id="EGS29516.1"/>
    </source>
</evidence>
<dbReference type="Proteomes" id="UP000005055">
    <property type="component" value="Unassembled WGS sequence"/>
</dbReference>
<keyword evidence="3" id="KW-1185">Reference proteome</keyword>
<dbReference type="EMBL" id="AFVJ01000005">
    <property type="protein sequence ID" value="EGS29516.1"/>
    <property type="molecule type" value="Genomic_DNA"/>
</dbReference>
<protein>
    <recommendedName>
        <fullName evidence="1">DUF2326 domain-containing protein</fullName>
    </recommendedName>
</protein>
<feature type="domain" description="DUF2326" evidence="1">
    <location>
        <begin position="375"/>
        <end position="473"/>
    </location>
</feature>
<reference evidence="2 3" key="1">
    <citation type="journal article" date="2011" name="J. Bacteriol.">
        <title>Genome Sequence of Duck Pathogen Mycoplasma anatis Strain 1340.</title>
        <authorList>
            <person name="Guo Z."/>
            <person name="Chen P."/>
            <person name="Ren P."/>
            <person name="Kuang S."/>
            <person name="Zhou Z."/>
            <person name="Li Z."/>
            <person name="Liu M."/>
            <person name="Shi D."/>
            <person name="Xiao Y."/>
            <person name="Wang X."/>
            <person name="Zhou R."/>
            <person name="Jin H."/>
            <person name="Bi D."/>
        </authorList>
    </citation>
    <scope>NUCLEOTIDE SEQUENCE [LARGE SCALE GENOMIC DNA]</scope>
    <source>
        <strain evidence="2 3">1340</strain>
    </source>
</reference>
<dbReference type="AlphaFoldDB" id="F9QCM0"/>
<organism evidence="2 3">
    <name type="scientific">Mycoplasmopsis anatis 1340</name>
    <dbReference type="NCBI Taxonomy" id="1034808"/>
    <lineage>
        <taxon>Bacteria</taxon>
        <taxon>Bacillati</taxon>
        <taxon>Mycoplasmatota</taxon>
        <taxon>Mycoplasmoidales</taxon>
        <taxon>Metamycoplasmataceae</taxon>
        <taxon>Mycoplasmopsis</taxon>
    </lineage>
</organism>
<dbReference type="STRING" id="1034808.GIG_00882"/>
<dbReference type="InterPro" id="IPR018760">
    <property type="entry name" value="DUF2326"/>
</dbReference>